<dbReference type="Gene3D" id="1.10.10.10">
    <property type="entry name" value="Winged helix-like DNA-binding domain superfamily/Winged helix DNA-binding domain"/>
    <property type="match status" value="1"/>
</dbReference>
<dbReference type="EMBL" id="FNDZ01000002">
    <property type="protein sequence ID" value="SDI38837.1"/>
    <property type="molecule type" value="Genomic_DNA"/>
</dbReference>
<protein>
    <submittedName>
        <fullName evidence="6">DNA-binding transcriptional regulator, MurR/RpiR family, contains HTH and SIS domains</fullName>
    </submittedName>
</protein>
<name>A0A1G8K636_9CLOT</name>
<dbReference type="GO" id="GO:0097367">
    <property type="term" value="F:carbohydrate derivative binding"/>
    <property type="evidence" value="ECO:0007669"/>
    <property type="project" value="InterPro"/>
</dbReference>
<accession>A0A1G8K636</accession>
<evidence type="ECO:0000313" key="7">
    <source>
        <dbReference type="Proteomes" id="UP000183255"/>
    </source>
</evidence>
<dbReference type="AlphaFoldDB" id="A0A1G8K636"/>
<dbReference type="SUPFAM" id="SSF46689">
    <property type="entry name" value="Homeodomain-like"/>
    <property type="match status" value="1"/>
</dbReference>
<evidence type="ECO:0000256" key="3">
    <source>
        <dbReference type="ARBA" id="ARBA00023163"/>
    </source>
</evidence>
<evidence type="ECO:0000256" key="1">
    <source>
        <dbReference type="ARBA" id="ARBA00023015"/>
    </source>
</evidence>
<dbReference type="Pfam" id="PF01380">
    <property type="entry name" value="SIS"/>
    <property type="match status" value="1"/>
</dbReference>
<dbReference type="GO" id="GO:0003677">
    <property type="term" value="F:DNA binding"/>
    <property type="evidence" value="ECO:0007669"/>
    <property type="project" value="UniProtKB-KW"/>
</dbReference>
<evidence type="ECO:0000256" key="2">
    <source>
        <dbReference type="ARBA" id="ARBA00023125"/>
    </source>
</evidence>
<evidence type="ECO:0000259" key="4">
    <source>
        <dbReference type="PROSITE" id="PS51071"/>
    </source>
</evidence>
<dbReference type="GO" id="GO:1901135">
    <property type="term" value="P:carbohydrate derivative metabolic process"/>
    <property type="evidence" value="ECO:0007669"/>
    <property type="project" value="InterPro"/>
</dbReference>
<evidence type="ECO:0000259" key="5">
    <source>
        <dbReference type="PROSITE" id="PS51464"/>
    </source>
</evidence>
<dbReference type="InterPro" id="IPR001347">
    <property type="entry name" value="SIS_dom"/>
</dbReference>
<dbReference type="PROSITE" id="PS51464">
    <property type="entry name" value="SIS"/>
    <property type="match status" value="1"/>
</dbReference>
<keyword evidence="1" id="KW-0805">Transcription regulation</keyword>
<feature type="domain" description="SIS" evidence="5">
    <location>
        <begin position="125"/>
        <end position="265"/>
    </location>
</feature>
<dbReference type="InterPro" id="IPR000281">
    <property type="entry name" value="HTH_RpiR"/>
</dbReference>
<dbReference type="InterPro" id="IPR035472">
    <property type="entry name" value="RpiR-like_SIS"/>
</dbReference>
<dbReference type="GO" id="GO:0003700">
    <property type="term" value="F:DNA-binding transcription factor activity"/>
    <property type="evidence" value="ECO:0007669"/>
    <property type="project" value="InterPro"/>
</dbReference>
<reference evidence="6 7" key="1">
    <citation type="submission" date="2016-10" db="EMBL/GenBank/DDBJ databases">
        <authorList>
            <person name="de Groot N.N."/>
        </authorList>
    </citation>
    <scope>NUCLEOTIDE SEQUENCE [LARGE SCALE GENOMIC DNA]</scope>
    <source>
        <strain evidence="6 7">CGMCC 1.5058</strain>
    </source>
</reference>
<dbReference type="Gene3D" id="3.40.50.10490">
    <property type="entry name" value="Glucose-6-phosphate isomerase like protein, domain 1"/>
    <property type="match status" value="1"/>
</dbReference>
<dbReference type="PANTHER" id="PTHR30514:SF1">
    <property type="entry name" value="HTH-TYPE TRANSCRIPTIONAL REGULATOR HEXR-RELATED"/>
    <property type="match status" value="1"/>
</dbReference>
<dbReference type="InterPro" id="IPR046348">
    <property type="entry name" value="SIS_dom_sf"/>
</dbReference>
<dbReference type="InterPro" id="IPR036388">
    <property type="entry name" value="WH-like_DNA-bd_sf"/>
</dbReference>
<organism evidence="6 7">
    <name type="scientific">Proteiniclasticum ruminis</name>
    <dbReference type="NCBI Taxonomy" id="398199"/>
    <lineage>
        <taxon>Bacteria</taxon>
        <taxon>Bacillati</taxon>
        <taxon>Bacillota</taxon>
        <taxon>Clostridia</taxon>
        <taxon>Eubacteriales</taxon>
        <taxon>Clostridiaceae</taxon>
        <taxon>Proteiniclasticum</taxon>
    </lineage>
</organism>
<dbReference type="Pfam" id="PF01418">
    <property type="entry name" value="HTH_6"/>
    <property type="match status" value="1"/>
</dbReference>
<dbReference type="SUPFAM" id="SSF53697">
    <property type="entry name" value="SIS domain"/>
    <property type="match status" value="1"/>
</dbReference>
<keyword evidence="2 6" id="KW-0238">DNA-binding</keyword>
<dbReference type="InterPro" id="IPR047640">
    <property type="entry name" value="RpiR-like"/>
</dbReference>
<evidence type="ECO:0000313" key="6">
    <source>
        <dbReference type="EMBL" id="SDI38837.1"/>
    </source>
</evidence>
<keyword evidence="3" id="KW-0804">Transcription</keyword>
<dbReference type="RefSeq" id="WP_031577763.1">
    <property type="nucleotide sequence ID" value="NZ_FNDZ01000002.1"/>
</dbReference>
<gene>
    <name evidence="6" type="ORF">SAMN05421804_102213</name>
</gene>
<feature type="domain" description="HTH rpiR-type" evidence="4">
    <location>
        <begin position="2"/>
        <end position="78"/>
    </location>
</feature>
<dbReference type="InterPro" id="IPR009057">
    <property type="entry name" value="Homeodomain-like_sf"/>
</dbReference>
<dbReference type="PROSITE" id="PS51071">
    <property type="entry name" value="HTH_RPIR"/>
    <property type="match status" value="1"/>
</dbReference>
<dbReference type="CDD" id="cd05013">
    <property type="entry name" value="SIS_RpiR"/>
    <property type="match status" value="1"/>
</dbReference>
<proteinExistence type="predicted"/>
<dbReference type="Proteomes" id="UP000183255">
    <property type="component" value="Unassembled WGS sequence"/>
</dbReference>
<sequence>MKSVLVRLQEYEGKASGAEKGVVGFLLEHADEVPQLNIHELAEETYSSASTIIRLCRKLGFHGFRDFSKSLVYELALRKSSYDERSKEITKEDSLEELVDKVTYKNIVSLEDTRKLIDLEVLQRCVNLIAEAKTICLFGMGSSLLVAKDAYLKFLRINKPCIISEDWHAQYLQAKNMTREDLAIAISYSGMTEEVLRCVSAVKENGATVIAVTRFEENPLAIIADYNLSVAATEFTFRSGAMSSRIAQLNIIDILYTAYINRAYEENVMQFQRTHIEKPYVNEGAEPKEKTRKGRE</sequence>
<dbReference type="PANTHER" id="PTHR30514">
    <property type="entry name" value="GLUCOKINASE"/>
    <property type="match status" value="1"/>
</dbReference>